<dbReference type="Pfam" id="PF05711">
    <property type="entry name" value="TylF"/>
    <property type="match status" value="1"/>
</dbReference>
<protein>
    <recommendedName>
        <fullName evidence="2">Macrocin O-methyltransferase</fullName>
    </recommendedName>
</protein>
<dbReference type="AlphaFoldDB" id="A0A7S3LHL6"/>
<proteinExistence type="predicted"/>
<dbReference type="SUPFAM" id="SSF53335">
    <property type="entry name" value="S-adenosyl-L-methionine-dependent methyltransferases"/>
    <property type="match status" value="1"/>
</dbReference>
<dbReference type="Gene3D" id="3.40.50.150">
    <property type="entry name" value="Vaccinia Virus protein VP39"/>
    <property type="match status" value="1"/>
</dbReference>
<dbReference type="PANTHER" id="PTHR40036">
    <property type="entry name" value="MACROCIN O-METHYLTRANSFERASE"/>
    <property type="match status" value="1"/>
</dbReference>
<dbReference type="PANTHER" id="PTHR40036:SF1">
    <property type="entry name" value="MACROCIN O-METHYLTRANSFERASE"/>
    <property type="match status" value="1"/>
</dbReference>
<dbReference type="InterPro" id="IPR029063">
    <property type="entry name" value="SAM-dependent_MTases_sf"/>
</dbReference>
<accession>A0A7S3LHL6</accession>
<gene>
    <name evidence="1" type="ORF">ACOF00016_LOCUS18397</name>
</gene>
<organism evidence="1">
    <name type="scientific">Amphora coffeiformis</name>
    <dbReference type="NCBI Taxonomy" id="265554"/>
    <lineage>
        <taxon>Eukaryota</taxon>
        <taxon>Sar</taxon>
        <taxon>Stramenopiles</taxon>
        <taxon>Ochrophyta</taxon>
        <taxon>Bacillariophyta</taxon>
        <taxon>Bacillariophyceae</taxon>
        <taxon>Bacillariophycidae</taxon>
        <taxon>Thalassiophysales</taxon>
        <taxon>Catenulaceae</taxon>
        <taxon>Amphora</taxon>
    </lineage>
</organism>
<evidence type="ECO:0008006" key="2">
    <source>
        <dbReference type="Google" id="ProtNLM"/>
    </source>
</evidence>
<evidence type="ECO:0000313" key="1">
    <source>
        <dbReference type="EMBL" id="CAE0421772.1"/>
    </source>
</evidence>
<sequence>MRHFLLGLVFGTGLTSILNVSFFSNNFFLEESYLRTASLLETVGATMKNEKKKQVLAKGDGFEIFNMILPAAATGDGSTLRFVGPPDHIIERLKKRYDWLDTITENVPGMQTSSLDRARVAYLEMIKSMTTGSVFLDAEVSILPEITMPRAKTMGPLNLTRRVSGDDWTYLGDTMTGWKRIDNVHALLKDVIQRNIPGDYIETGVWRGGSSMFARAVILAYSQQQQSLSPRKSFVCDSFRGLPPAARALHKDDEGYDNTPYLEVHEDIVVDGFDKYSLLDEDVIFVKGFFNDTMPQLRPQVDRLAVMRLDGDMYESTVDALYHLYDKLSVGGYVIMDDWFGFPSKIACEDFFKVHNIQPTIVPIDNLAAYWQKTEQVEIQYWRYEQLKFT</sequence>
<name>A0A7S3LHL6_9STRA</name>
<dbReference type="EMBL" id="HBIM01024795">
    <property type="protein sequence ID" value="CAE0421772.1"/>
    <property type="molecule type" value="Transcribed_RNA"/>
</dbReference>
<reference evidence="1" key="1">
    <citation type="submission" date="2021-01" db="EMBL/GenBank/DDBJ databases">
        <authorList>
            <person name="Corre E."/>
            <person name="Pelletier E."/>
            <person name="Niang G."/>
            <person name="Scheremetjew M."/>
            <person name="Finn R."/>
            <person name="Kale V."/>
            <person name="Holt S."/>
            <person name="Cochrane G."/>
            <person name="Meng A."/>
            <person name="Brown T."/>
            <person name="Cohen L."/>
        </authorList>
    </citation>
    <scope>NUCLEOTIDE SEQUENCE</scope>
    <source>
        <strain evidence="1">CCMP127</strain>
    </source>
</reference>
<dbReference type="InterPro" id="IPR008884">
    <property type="entry name" value="TylF_MeTrfase"/>
</dbReference>